<proteinExistence type="predicted"/>
<evidence type="ECO:0000313" key="1">
    <source>
        <dbReference type="EMBL" id="TLQ08852.1"/>
    </source>
</evidence>
<organism evidence="1 2">
    <name type="scientific">Marinilactibacillus psychrotolerans</name>
    <dbReference type="NCBI Taxonomy" id="191770"/>
    <lineage>
        <taxon>Bacteria</taxon>
        <taxon>Bacillati</taxon>
        <taxon>Bacillota</taxon>
        <taxon>Bacilli</taxon>
        <taxon>Lactobacillales</taxon>
        <taxon>Carnobacteriaceae</taxon>
        <taxon>Marinilactibacillus</taxon>
    </lineage>
</organism>
<dbReference type="AlphaFoldDB" id="A0A5R9C6V5"/>
<dbReference type="OrthoDB" id="3035159at2"/>
<accession>A0A5R9C6V5</accession>
<name>A0A5R9C6V5_9LACT</name>
<reference evidence="1 2" key="1">
    <citation type="submission" date="2019-05" db="EMBL/GenBank/DDBJ databases">
        <title>The metagenome of a microbial culture collection derived from dairy environment covers the genomic content of the human microbiome.</title>
        <authorList>
            <person name="Roder T."/>
            <person name="Wuthrich D."/>
            <person name="Sattari Z."/>
            <person name="Von Ah U."/>
            <person name="Bar C."/>
            <person name="Ronchi F."/>
            <person name="Macpherson A.J."/>
            <person name="Ganal-Vonarburg S.C."/>
            <person name="Bruggmann R."/>
            <person name="Vergeres G."/>
        </authorList>
    </citation>
    <scope>NUCLEOTIDE SEQUENCE [LARGE SCALE GENOMIC DNA]</scope>
    <source>
        <strain evidence="1 2">FAM 24235</strain>
    </source>
</reference>
<protein>
    <submittedName>
        <fullName evidence="1">Uncharacterized protein</fullName>
    </submittedName>
</protein>
<sequence length="76" mass="8996">MYKVIERGYRTVEIESISEEPTVYSFGKRYRTAAVNLIDNGIRYNNLCLNVYTDEHGDYLDFTKTRYKQFGKVTIK</sequence>
<gene>
    <name evidence="1" type="ORF">FEZ48_02910</name>
</gene>
<dbReference type="RefSeq" id="WP_138471050.1">
    <property type="nucleotide sequence ID" value="NZ_VBTE01000005.1"/>
</dbReference>
<dbReference type="Proteomes" id="UP000307201">
    <property type="component" value="Unassembled WGS sequence"/>
</dbReference>
<evidence type="ECO:0000313" key="2">
    <source>
        <dbReference type="Proteomes" id="UP000307201"/>
    </source>
</evidence>
<dbReference type="EMBL" id="VBTE01000005">
    <property type="protein sequence ID" value="TLQ08852.1"/>
    <property type="molecule type" value="Genomic_DNA"/>
</dbReference>
<comment type="caution">
    <text evidence="1">The sequence shown here is derived from an EMBL/GenBank/DDBJ whole genome shotgun (WGS) entry which is preliminary data.</text>
</comment>